<name>A0AA51QYB4_9GAMM</name>
<dbReference type="AlphaFoldDB" id="A0AA51QYB4"/>
<dbReference type="RefSeq" id="WP_308133284.1">
    <property type="nucleotide sequence ID" value="NZ_CP133197.1"/>
</dbReference>
<keyword evidence="3" id="KW-1185">Reference proteome</keyword>
<evidence type="ECO:0000313" key="2">
    <source>
        <dbReference type="EMBL" id="WML88088.1"/>
    </source>
</evidence>
<organism evidence="2">
    <name type="scientific">Thiothrix subterranea</name>
    <dbReference type="NCBI Taxonomy" id="2735563"/>
    <lineage>
        <taxon>Bacteria</taxon>
        <taxon>Pseudomonadati</taxon>
        <taxon>Pseudomonadota</taxon>
        <taxon>Gammaproteobacteria</taxon>
        <taxon>Thiotrichales</taxon>
        <taxon>Thiotrichaceae</taxon>
        <taxon>Thiothrix</taxon>
    </lineage>
</organism>
<dbReference type="EMBL" id="JAVFKN010000001">
    <property type="protein sequence ID" value="MDQ5767050.1"/>
    <property type="molecule type" value="Genomic_DNA"/>
</dbReference>
<dbReference type="EMBL" id="CP133217">
    <property type="protein sequence ID" value="WML88088.1"/>
    <property type="molecule type" value="Genomic_DNA"/>
</dbReference>
<evidence type="ECO:0000313" key="1">
    <source>
        <dbReference type="EMBL" id="MDQ5767050.1"/>
    </source>
</evidence>
<reference evidence="2 3" key="1">
    <citation type="submission" date="2023-08" db="EMBL/GenBank/DDBJ databases">
        <title>New molecular markers tilS and rpoB for phylogenetic and monitoring studies of the genus Thiothrix biodiversity.</title>
        <authorList>
            <person name="Ravin N.V."/>
            <person name="Smolyakov D."/>
            <person name="Markov N.D."/>
            <person name="Beletsky A.V."/>
            <person name="Mardanov A.V."/>
            <person name="Rudenko T.S."/>
            <person name="Grabovich M.Y."/>
        </authorList>
    </citation>
    <scope>NUCLEOTIDE SEQUENCE</scope>
    <source>
        <strain evidence="2">DNT52</strain>
        <strain evidence="1 3">H33</strain>
    </source>
</reference>
<proteinExistence type="predicted"/>
<gene>
    <name evidence="1" type="ORF">RCC75_00810</name>
    <name evidence="2" type="ORF">RCG00_06870</name>
</gene>
<evidence type="ECO:0000313" key="3">
    <source>
        <dbReference type="Proteomes" id="UP001223336"/>
    </source>
</evidence>
<protein>
    <submittedName>
        <fullName evidence="2">Uncharacterized protein</fullName>
    </submittedName>
</protein>
<accession>A0AA51QYB4</accession>
<sequence>MRNWDNLVEKDTDNFKFRDFRNRFWQKKILLLWFQRNHHHKWFQGYNPMSNDSSDTPYDYDHILPYSHLIAQGGSPRVYSDNEAMVRRFFAYRGWYVNSIGNFRVWPSWANRSDQNDCHTKKLRLTKIESDSLSQELDLKSANDFMQASAINIEDKALWIKAGGSPRNWNEERRVNWQTAVENRVIFLYEIFYNSFDFECWIRDQE</sequence>
<dbReference type="Proteomes" id="UP001229862">
    <property type="component" value="Chromosome"/>
</dbReference>
<dbReference type="Proteomes" id="UP001223336">
    <property type="component" value="Unassembled WGS sequence"/>
</dbReference>